<accession>A0A6C1KUI4</accession>
<dbReference type="RefSeq" id="WP_138397963.1">
    <property type="nucleotide sequence ID" value="NZ_JBAFVI010000012.1"/>
</dbReference>
<sequence length="1275" mass="131106">MQNIFDQFNDLIPLPEAGPSYATRLLGPTPQRPEPVPPLAQARAVFSRELQDPAVSSRLAAVTQAEVGGQGPQAQQAFIETIMNRAASRGQTLAQTLTGGYFPPVTHQRAERYASDPSVNGRYSGMIGDALGGSNVGQFATGNASGTVGFNGGPQVSAYGGERFGIEGPDRAWVQRMRQGDPMAYTAQPPKTAGVQAIESAIRPVPGADPIPPRPQFGGQASPWQDGVVQSMPAPPVQRAQPNIFDQFDSPAPSQGAAPNIFDQFDEPQQDAQPAPAGPWNNATAGLNDAIYSTLGAPVDAATWITNKAVQGINAVTGAELPQARTNLPGSSRWLAGAGEAVGVNDPSKVQAATIPDKLARAAGAGVGGMVAPEAALGALNRAGVVGKGAMNTLGSIFGRSASVGDVATNAAVGAAAGVGGQMAGQVVPEPWKPLAETAGNLVGGAAGAGAIAAGRGAAQLPQAWRDFRLSDPATQEAAAGARLRQAATDPAAVRDALDAAAASKTVGLPTEPGAVPRNLVAGSEPTTFQLTGDMGLGGLERASASQNPAEFMQRRADQNAARVGALEGIQPKGAPEQVVGVLRQNLAALDEATGHALTGATNAAREAAGRLGGEGAPEAYGAGIRQQIMDARGAAKERERALWKAVDPGNDLNLPATGVRDTARTIVKGLEKSAAPLAGEERAAIATALRYPDVVPFREMTALRSRVSDAMRQEMVTNGQTRVYARLSQLRGAIERDIEGAVASKAAMEQQAVQAGAMSEEDTMAAHIQGWADNWYDRRSSEAQMGQSFAEGAGSDARAGSTAFSPGSGAAGQGRGRSGQAPGGERVQSPGLFPDNLAPNFDEGAAGRLKAASAATKQRAQTFDAGRVGAVTRRSGASGPFQTEASVVPGRFFLPGPRGFEAMQALRNAAPEALPQIRDYAISTLRKAAESPLDGTLDPAKVQAWRQKHADALRAMPEVDRMLADPVQASETMARLAAERKAQLDAFEQGAVARLLRVEDPADVTRTIGGIFSRQDAVQQMGRLARETAGSEEARQGLRKAVADYVNLRFIGNTEGATSGADMMRSDAFQQFLRQSVPALKTVLSGPEIMTLHAIAADLKRSNRSVAAVKLPGQSNTVQDALAVGQAGGAQSWLSRLLSPGALASAGAAAGSMASGGLGAAAGAGGGAHLGRVIEAMRQAGLASVDDIVKDALLNPERARALLAKVPDAPTRGQAISLARVYMRAGLLPGSDGENKAPQPQRGSAPRPPTRPAAGFLPPPTPGGLAGRLLGVGP</sequence>
<feature type="compositionally biased region" description="Gly residues" evidence="1">
    <location>
        <begin position="1265"/>
        <end position="1275"/>
    </location>
</feature>
<feature type="compositionally biased region" description="Pro residues" evidence="1">
    <location>
        <begin position="1247"/>
        <end position="1263"/>
    </location>
</feature>
<organism evidence="2 3">
    <name type="scientific">Xanthobacter autotrophicus</name>
    <dbReference type="NCBI Taxonomy" id="280"/>
    <lineage>
        <taxon>Bacteria</taxon>
        <taxon>Pseudomonadati</taxon>
        <taxon>Pseudomonadota</taxon>
        <taxon>Alphaproteobacteria</taxon>
        <taxon>Hyphomicrobiales</taxon>
        <taxon>Xanthobacteraceae</taxon>
        <taxon>Xanthobacter</taxon>
    </lineage>
</organism>
<feature type="region of interest" description="Disordered" evidence="1">
    <location>
        <begin position="783"/>
        <end position="844"/>
    </location>
</feature>
<reference evidence="2 3" key="1">
    <citation type="submission" date="2019-05" db="EMBL/GenBank/DDBJ databases">
        <authorList>
            <person name="Zhou X."/>
        </authorList>
    </citation>
    <scope>NUCLEOTIDE SEQUENCE [LARGE SCALE GENOMIC DNA]</scope>
    <source>
        <strain evidence="2 3">DSM 432</strain>
    </source>
</reference>
<protein>
    <submittedName>
        <fullName evidence="2">Uncharacterized protein</fullName>
    </submittedName>
</protein>
<evidence type="ECO:0000313" key="2">
    <source>
        <dbReference type="EMBL" id="TLX44476.1"/>
    </source>
</evidence>
<name>A0A6C1KUI4_XANAU</name>
<dbReference type="Proteomes" id="UP000305131">
    <property type="component" value="Unassembled WGS sequence"/>
</dbReference>
<evidence type="ECO:0000313" key="3">
    <source>
        <dbReference type="Proteomes" id="UP000305131"/>
    </source>
</evidence>
<gene>
    <name evidence="2" type="ORF">FBQ73_02550</name>
</gene>
<dbReference type="GeneID" id="95772334"/>
<dbReference type="OrthoDB" id="7903479at2"/>
<dbReference type="AlphaFoldDB" id="A0A6C1KUI4"/>
<comment type="caution">
    <text evidence="2">The sequence shown here is derived from an EMBL/GenBank/DDBJ whole genome shotgun (WGS) entry which is preliminary data.</text>
</comment>
<dbReference type="EMBL" id="VAUP01000007">
    <property type="protein sequence ID" value="TLX44476.1"/>
    <property type="molecule type" value="Genomic_DNA"/>
</dbReference>
<evidence type="ECO:0000256" key="1">
    <source>
        <dbReference type="SAM" id="MobiDB-lite"/>
    </source>
</evidence>
<proteinExistence type="predicted"/>
<feature type="region of interest" description="Disordered" evidence="1">
    <location>
        <begin position="1230"/>
        <end position="1275"/>
    </location>
</feature>